<dbReference type="AlphaFoldDB" id="A0A8J3ZKU7"/>
<comment type="similarity">
    <text evidence="1">Belongs to the AfsR/DnrI/RedD regulatory family.</text>
</comment>
<reference evidence="6" key="1">
    <citation type="submission" date="2021-01" db="EMBL/GenBank/DDBJ databases">
        <title>Whole genome shotgun sequence of Virgisporangium aurantiacum NBRC 16421.</title>
        <authorList>
            <person name="Komaki H."/>
            <person name="Tamura T."/>
        </authorList>
    </citation>
    <scope>NUCLEOTIDE SEQUENCE</scope>
    <source>
        <strain evidence="6">NBRC 16421</strain>
    </source>
</reference>
<proteinExistence type="inferred from homology"/>
<dbReference type="GO" id="GO:0006355">
    <property type="term" value="P:regulation of DNA-templated transcription"/>
    <property type="evidence" value="ECO:0007669"/>
    <property type="project" value="InterPro"/>
</dbReference>
<feature type="DNA-binding region" description="OmpR/PhoB-type" evidence="3">
    <location>
        <begin position="1"/>
        <end position="86"/>
    </location>
</feature>
<dbReference type="InterPro" id="IPR016032">
    <property type="entry name" value="Sig_transdc_resp-reg_C-effctor"/>
</dbReference>
<dbReference type="PROSITE" id="PS51755">
    <property type="entry name" value="OMPR_PHOB"/>
    <property type="match status" value="1"/>
</dbReference>
<comment type="caution">
    <text evidence="6">The sequence shown here is derived from an EMBL/GenBank/DDBJ whole genome shotgun (WGS) entry which is preliminary data.</text>
</comment>
<dbReference type="SMART" id="SM00028">
    <property type="entry name" value="TPR"/>
    <property type="match status" value="6"/>
</dbReference>
<dbReference type="GO" id="GO:0043531">
    <property type="term" value="F:ADP binding"/>
    <property type="evidence" value="ECO:0007669"/>
    <property type="project" value="InterPro"/>
</dbReference>
<accession>A0A8J3ZKU7</accession>
<dbReference type="SMART" id="SM00862">
    <property type="entry name" value="Trans_reg_C"/>
    <property type="match status" value="1"/>
</dbReference>
<dbReference type="InterPro" id="IPR005158">
    <property type="entry name" value="BTAD"/>
</dbReference>
<dbReference type="Proteomes" id="UP000612585">
    <property type="component" value="Unassembled WGS sequence"/>
</dbReference>
<dbReference type="InterPro" id="IPR036388">
    <property type="entry name" value="WH-like_DNA-bd_sf"/>
</dbReference>
<dbReference type="PANTHER" id="PTHR47691:SF3">
    <property type="entry name" value="HTH-TYPE TRANSCRIPTIONAL REGULATOR RV0890C-RELATED"/>
    <property type="match status" value="1"/>
</dbReference>
<dbReference type="EMBL" id="BOPG01000130">
    <property type="protein sequence ID" value="GIJ64807.1"/>
    <property type="molecule type" value="Genomic_DNA"/>
</dbReference>
<dbReference type="GO" id="GO:0003677">
    <property type="term" value="F:DNA binding"/>
    <property type="evidence" value="ECO:0007669"/>
    <property type="project" value="UniProtKB-UniRule"/>
</dbReference>
<dbReference type="Gene3D" id="1.10.10.10">
    <property type="entry name" value="Winged helix-like DNA-binding domain superfamily/Winged helix DNA-binding domain"/>
    <property type="match status" value="1"/>
</dbReference>
<dbReference type="SMART" id="SM01043">
    <property type="entry name" value="BTAD"/>
    <property type="match status" value="1"/>
</dbReference>
<evidence type="ECO:0000256" key="4">
    <source>
        <dbReference type="SAM" id="MobiDB-lite"/>
    </source>
</evidence>
<evidence type="ECO:0000313" key="6">
    <source>
        <dbReference type="EMBL" id="GIJ64807.1"/>
    </source>
</evidence>
<dbReference type="InterPro" id="IPR011990">
    <property type="entry name" value="TPR-like_helical_dom_sf"/>
</dbReference>
<evidence type="ECO:0000256" key="3">
    <source>
        <dbReference type="PROSITE-ProRule" id="PRU01091"/>
    </source>
</evidence>
<dbReference type="Gene3D" id="1.25.40.10">
    <property type="entry name" value="Tetratricopeptide repeat domain"/>
    <property type="match status" value="4"/>
</dbReference>
<dbReference type="GO" id="GO:0000160">
    <property type="term" value="P:phosphorelay signal transduction system"/>
    <property type="evidence" value="ECO:0007669"/>
    <property type="project" value="InterPro"/>
</dbReference>
<evidence type="ECO:0000256" key="2">
    <source>
        <dbReference type="ARBA" id="ARBA00023125"/>
    </source>
</evidence>
<dbReference type="Pfam" id="PF00486">
    <property type="entry name" value="Trans_reg_C"/>
    <property type="match status" value="1"/>
</dbReference>
<dbReference type="InterPro" id="IPR001867">
    <property type="entry name" value="OmpR/PhoB-type_DNA-bd"/>
</dbReference>
<feature type="region of interest" description="Disordered" evidence="4">
    <location>
        <begin position="1038"/>
        <end position="1057"/>
    </location>
</feature>
<dbReference type="SUPFAM" id="SSF52540">
    <property type="entry name" value="P-loop containing nucleoside triphosphate hydrolases"/>
    <property type="match status" value="1"/>
</dbReference>
<evidence type="ECO:0000313" key="7">
    <source>
        <dbReference type="Proteomes" id="UP000612585"/>
    </source>
</evidence>
<dbReference type="InterPro" id="IPR027417">
    <property type="entry name" value="P-loop_NTPase"/>
</dbReference>
<dbReference type="Pfam" id="PF03704">
    <property type="entry name" value="BTAD"/>
    <property type="match status" value="1"/>
</dbReference>
<sequence>MLGPVELSADGRLVDAGRPRQRVVLAALLADAGRLVSSEALIDRVWAEAPPQGARRALHAHLSRIRGLLEGSAPLVYRSGGYLLDVDPDRVDLHRFRRLVANGGGAGDLRDALRLWRGEPMAGLTGEWVVRTRQAWVRERLDATIAWADNELSIGNAEVTVGPLTDLAAEHPLLEPLVAVLLRALHAAGRSATALSQYAALRERLADELGAEPSASVEAVHRTILRGDAAVTGSGRPPKAMRTLPAAAAGFVGRHDELRRLLAAAGGARTVVIHAVDGMAGVGKTTFAIHAAHHLAAHFPDGQQFVDLRAHSPARATVGPAEALAVLLEADGVAAAQVPLGLDGRAGLWRERTAGRRILLVLDDAADAAHVSPLLPSAPGSLVLVTSRRKLATLPGATLTTLNTLPAADAARLFTHRAGPRAEHDAAAVRRIVDLCGNLPLAVALTAARLHTHPTWTVADLAADLDRAHDRLGALVSGQLAVAAAFDLSYHGLPADRRRLFRRLALHPGPDLDAHAAAALDDTTAAQARRGLEELLESNLLTEPRRGRYCFHELVAEHARVHAATDPDRDAAVDRLLSYYQHAATTAADGSDAVADVQDAADWFTVEHANLAAAVLHAADRDHPAAIAIPAALKGYLRNRGPWDVAIRLHHTAVISARRVGDRSAEAHALTNLADVQRQVSDPAATATAERAHTIHEQLGDRRGQAAALNVLARARKAAGDVPAAIATAERAYALHQDLGDRHGQAADLYLIATSQIATSAFPAAVANIGLADTLYRQLGDRRGQAVALGTLAWAQYMTVDFSASAANAEHARRLHRQIGNRPGEAHALTILARVRRATGDCARAAEAAELALALYEELRDPHGQATALEVLARAHHAAGDYPAALAVAERAYALCRRSAVRHGEAEAAAILGAVQHARGDHRAAAAALDSALTIFRHVGNLDGEAEVLNHLGRLHLDTAASAAAHRTFTAALGIARRIGSTSLEANAVEGIGTYLIHTGRFDAGTRHLRDALAIYRRIHSPNATRVEEILSSCGPRQGNPVVGADSSGCGERHASS</sequence>
<keyword evidence="2 3" id="KW-0238">DNA-binding</keyword>
<gene>
    <name evidence="6" type="ORF">Vau01_123230</name>
</gene>
<protein>
    <submittedName>
        <fullName evidence="6">SARP family transcriptional regulator</fullName>
    </submittedName>
</protein>
<evidence type="ECO:0000256" key="1">
    <source>
        <dbReference type="ARBA" id="ARBA00005820"/>
    </source>
</evidence>
<evidence type="ECO:0000259" key="5">
    <source>
        <dbReference type="PROSITE" id="PS51755"/>
    </source>
</evidence>
<keyword evidence="7" id="KW-1185">Reference proteome</keyword>
<dbReference type="InterPro" id="IPR019734">
    <property type="entry name" value="TPR_rpt"/>
</dbReference>
<name>A0A8J3ZKU7_9ACTN</name>
<dbReference type="Pfam" id="PF13424">
    <property type="entry name" value="TPR_12"/>
    <property type="match status" value="1"/>
</dbReference>
<dbReference type="PRINTS" id="PR00364">
    <property type="entry name" value="DISEASERSIST"/>
</dbReference>
<organism evidence="6 7">
    <name type="scientific">Virgisporangium aurantiacum</name>
    <dbReference type="NCBI Taxonomy" id="175570"/>
    <lineage>
        <taxon>Bacteria</taxon>
        <taxon>Bacillati</taxon>
        <taxon>Actinomycetota</taxon>
        <taxon>Actinomycetes</taxon>
        <taxon>Micromonosporales</taxon>
        <taxon>Micromonosporaceae</taxon>
        <taxon>Virgisporangium</taxon>
    </lineage>
</organism>
<dbReference type="SUPFAM" id="SSF46894">
    <property type="entry name" value="C-terminal effector domain of the bipartite response regulators"/>
    <property type="match status" value="1"/>
</dbReference>
<dbReference type="CDD" id="cd15831">
    <property type="entry name" value="BTAD"/>
    <property type="match status" value="1"/>
</dbReference>
<dbReference type="PANTHER" id="PTHR47691">
    <property type="entry name" value="REGULATOR-RELATED"/>
    <property type="match status" value="1"/>
</dbReference>
<dbReference type="SUPFAM" id="SSF48452">
    <property type="entry name" value="TPR-like"/>
    <property type="match status" value="3"/>
</dbReference>
<feature type="domain" description="OmpR/PhoB-type" evidence="5">
    <location>
        <begin position="1"/>
        <end position="86"/>
    </location>
</feature>